<feature type="domain" description="ASX DEUBAD" evidence="2">
    <location>
        <begin position="42"/>
        <end position="191"/>
    </location>
</feature>
<evidence type="ECO:0000313" key="3">
    <source>
        <dbReference type="EMBL" id="RPD58232.1"/>
    </source>
</evidence>
<dbReference type="Proteomes" id="UP000313359">
    <property type="component" value="Unassembled WGS sequence"/>
</dbReference>
<evidence type="ECO:0000256" key="1">
    <source>
        <dbReference type="SAM" id="MobiDB-lite"/>
    </source>
</evidence>
<feature type="region of interest" description="Disordered" evidence="1">
    <location>
        <begin position="1"/>
        <end position="27"/>
    </location>
</feature>
<dbReference type="AlphaFoldDB" id="A0A5C2S3Y9"/>
<reference evidence="3" key="1">
    <citation type="journal article" date="2018" name="Genome Biol. Evol.">
        <title>Genomics and development of Lentinus tigrinus, a white-rot wood-decaying mushroom with dimorphic fruiting bodies.</title>
        <authorList>
            <person name="Wu B."/>
            <person name="Xu Z."/>
            <person name="Knudson A."/>
            <person name="Carlson A."/>
            <person name="Chen N."/>
            <person name="Kovaka S."/>
            <person name="LaButti K."/>
            <person name="Lipzen A."/>
            <person name="Pennachio C."/>
            <person name="Riley R."/>
            <person name="Schakwitz W."/>
            <person name="Umezawa K."/>
            <person name="Ohm R.A."/>
            <person name="Grigoriev I.V."/>
            <person name="Nagy L.G."/>
            <person name="Gibbons J."/>
            <person name="Hibbett D."/>
        </authorList>
    </citation>
    <scope>NUCLEOTIDE SEQUENCE [LARGE SCALE GENOMIC DNA]</scope>
    <source>
        <strain evidence="3">ALCF2SS1-6</strain>
    </source>
</reference>
<evidence type="ECO:0000259" key="2">
    <source>
        <dbReference type="Pfam" id="PF13919"/>
    </source>
</evidence>
<dbReference type="STRING" id="1328759.A0A5C2S3Y9"/>
<proteinExistence type="predicted"/>
<gene>
    <name evidence="3" type="ORF">L227DRAFT_550953</name>
</gene>
<dbReference type="Pfam" id="PF13919">
    <property type="entry name" value="ASXH"/>
    <property type="match status" value="1"/>
</dbReference>
<name>A0A5C2S3Y9_9APHY</name>
<organism evidence="3 4">
    <name type="scientific">Lentinus tigrinus ALCF2SS1-6</name>
    <dbReference type="NCBI Taxonomy" id="1328759"/>
    <lineage>
        <taxon>Eukaryota</taxon>
        <taxon>Fungi</taxon>
        <taxon>Dikarya</taxon>
        <taxon>Basidiomycota</taxon>
        <taxon>Agaricomycotina</taxon>
        <taxon>Agaricomycetes</taxon>
        <taxon>Polyporales</taxon>
        <taxon>Polyporaceae</taxon>
        <taxon>Lentinus</taxon>
    </lineage>
</organism>
<accession>A0A5C2S3Y9</accession>
<keyword evidence="4" id="KW-1185">Reference proteome</keyword>
<dbReference type="EMBL" id="ML122276">
    <property type="protein sequence ID" value="RPD58232.1"/>
    <property type="molecule type" value="Genomic_DNA"/>
</dbReference>
<sequence>MADNSEACGSTRPRRSARTPAKAAARQPVEIVDTVSQGKRKARTSAKSPAEELEHLLTHAKSHLTKIDISNVLNYNYFLELSQESQLRLCSMLPPTAFLTYRPSVCSSHPDFPSQQQSVDGMDVDQTPATLDPMVFTSPFFLSAAHTWQDHLFSSWLGQKASDDLEAFKQGAKDGTLHAPWKDEAWDRDHQPIHSPKKKQSPTLDLTALAKQGLIQEGDVIVYKRIFTAQNLTVEKDLLVDAINPGSHTITFLLSPGTKASLHPSLLVSGSHDVDGATLSMDDIADPVALERGVLDVDGRVSNSRKYEQDVAACPHALTPQGAPSDELKNSIAVRAWKAFTLWRWREEMRDQLDAQLLQERGARERVATLFYLRGCASGT</sequence>
<evidence type="ECO:0000313" key="4">
    <source>
        <dbReference type="Proteomes" id="UP000313359"/>
    </source>
</evidence>
<protein>
    <recommendedName>
        <fullName evidence="2">ASX DEUBAD domain-containing protein</fullName>
    </recommendedName>
</protein>
<dbReference type="InterPro" id="IPR028020">
    <property type="entry name" value="ASX_DEUBAD_dom"/>
</dbReference>
<dbReference type="OrthoDB" id="2289918at2759"/>